<evidence type="ECO:0000313" key="4">
    <source>
        <dbReference type="EMBL" id="KAJ3569909.1"/>
    </source>
</evidence>
<dbReference type="InterPro" id="IPR038096">
    <property type="entry name" value="TEA/ATTS_sf"/>
</dbReference>
<dbReference type="Pfam" id="PF01285">
    <property type="entry name" value="TEA"/>
    <property type="match status" value="1"/>
</dbReference>
<feature type="compositionally biased region" description="Basic and acidic residues" evidence="2">
    <location>
        <begin position="71"/>
        <end position="81"/>
    </location>
</feature>
<dbReference type="Proteomes" id="UP001213000">
    <property type="component" value="Unassembled WGS sequence"/>
</dbReference>
<comment type="similarity">
    <text evidence="1">Belongs to the TEC1 family.</text>
</comment>
<sequence>MHMKRRGRFIGRNHFLSNYVKSVTGKQQTSKQVGSQLQQLKDTCRELDILHLITGDHGKGRINNRHQGKKKSLEDLVTKVN</sequence>
<feature type="region of interest" description="Disordered" evidence="2">
    <location>
        <begin position="56"/>
        <end position="81"/>
    </location>
</feature>
<protein>
    <recommendedName>
        <fullName evidence="3">TEA domain-containing protein</fullName>
    </recommendedName>
</protein>
<proteinExistence type="inferred from homology"/>
<reference evidence="4" key="1">
    <citation type="submission" date="2022-07" db="EMBL/GenBank/DDBJ databases">
        <title>Genome Sequence of Leucocoprinus birnbaumii.</title>
        <authorList>
            <person name="Buettner E."/>
        </authorList>
    </citation>
    <scope>NUCLEOTIDE SEQUENCE</scope>
    <source>
        <strain evidence="4">VT141</strain>
    </source>
</reference>
<dbReference type="Gene3D" id="6.10.20.40">
    <property type="entry name" value="TEA/ATTS domain"/>
    <property type="match status" value="1"/>
</dbReference>
<organism evidence="4 5">
    <name type="scientific">Leucocoprinus birnbaumii</name>
    <dbReference type="NCBI Taxonomy" id="56174"/>
    <lineage>
        <taxon>Eukaryota</taxon>
        <taxon>Fungi</taxon>
        <taxon>Dikarya</taxon>
        <taxon>Basidiomycota</taxon>
        <taxon>Agaricomycotina</taxon>
        <taxon>Agaricomycetes</taxon>
        <taxon>Agaricomycetidae</taxon>
        <taxon>Agaricales</taxon>
        <taxon>Agaricineae</taxon>
        <taxon>Agaricaceae</taxon>
        <taxon>Leucocoprinus</taxon>
    </lineage>
</organism>
<evidence type="ECO:0000256" key="2">
    <source>
        <dbReference type="SAM" id="MobiDB-lite"/>
    </source>
</evidence>
<feature type="compositionally biased region" description="Basic residues" evidence="2">
    <location>
        <begin position="60"/>
        <end position="70"/>
    </location>
</feature>
<gene>
    <name evidence="4" type="ORF">NP233_g4749</name>
</gene>
<keyword evidence="5" id="KW-1185">Reference proteome</keyword>
<feature type="domain" description="TEA" evidence="3">
    <location>
        <begin position="3"/>
        <end position="43"/>
    </location>
</feature>
<evidence type="ECO:0000313" key="5">
    <source>
        <dbReference type="Proteomes" id="UP001213000"/>
    </source>
</evidence>
<name>A0AAD5YX03_9AGAR</name>
<dbReference type="AlphaFoldDB" id="A0AAD5YX03"/>
<accession>A0AAD5YX03</accession>
<evidence type="ECO:0000259" key="3">
    <source>
        <dbReference type="Pfam" id="PF01285"/>
    </source>
</evidence>
<dbReference type="InterPro" id="IPR000818">
    <property type="entry name" value="TEA/ATTS_dom"/>
</dbReference>
<comment type="caution">
    <text evidence="4">The sequence shown here is derived from an EMBL/GenBank/DDBJ whole genome shotgun (WGS) entry which is preliminary data.</text>
</comment>
<dbReference type="GO" id="GO:0003700">
    <property type="term" value="F:DNA-binding transcription factor activity"/>
    <property type="evidence" value="ECO:0007669"/>
    <property type="project" value="InterPro"/>
</dbReference>
<evidence type="ECO:0000256" key="1">
    <source>
        <dbReference type="ARBA" id="ARBA00008421"/>
    </source>
</evidence>
<dbReference type="EMBL" id="JANIEX010000263">
    <property type="protein sequence ID" value="KAJ3569909.1"/>
    <property type="molecule type" value="Genomic_DNA"/>
</dbReference>